<organism evidence="2 3">
    <name type="scientific">Neorhodopirellula lusitana</name>
    <dbReference type="NCBI Taxonomy" id="445327"/>
    <lineage>
        <taxon>Bacteria</taxon>
        <taxon>Pseudomonadati</taxon>
        <taxon>Planctomycetota</taxon>
        <taxon>Planctomycetia</taxon>
        <taxon>Pirellulales</taxon>
        <taxon>Pirellulaceae</taxon>
        <taxon>Neorhodopirellula</taxon>
    </lineage>
</organism>
<sequence>MTKSILYSVFALALLTTTVGCPPAAPPAGDVDTDTDTAAVVDDNMTATTETPSDNMTATTETP</sequence>
<name>A0ABY1QQK0_9BACT</name>
<comment type="caution">
    <text evidence="2">The sequence shown here is derived from an EMBL/GenBank/DDBJ whole genome shotgun (WGS) entry which is preliminary data.</text>
</comment>
<proteinExistence type="predicted"/>
<dbReference type="RefSeq" id="WP_283434963.1">
    <property type="nucleotide sequence ID" value="NZ_FXUG01000018.1"/>
</dbReference>
<accession>A0ABY1QQK0</accession>
<feature type="signal peptide" evidence="1">
    <location>
        <begin position="1"/>
        <end position="24"/>
    </location>
</feature>
<gene>
    <name evidence="2" type="ORF">SAMN06265222_11860</name>
</gene>
<evidence type="ECO:0000313" key="2">
    <source>
        <dbReference type="EMBL" id="SMP74876.1"/>
    </source>
</evidence>
<keyword evidence="3" id="KW-1185">Reference proteome</keyword>
<keyword evidence="1" id="KW-0732">Signal</keyword>
<dbReference type="PROSITE" id="PS51257">
    <property type="entry name" value="PROKAR_LIPOPROTEIN"/>
    <property type="match status" value="1"/>
</dbReference>
<evidence type="ECO:0000313" key="3">
    <source>
        <dbReference type="Proteomes" id="UP001158067"/>
    </source>
</evidence>
<protein>
    <recommendedName>
        <fullName evidence="4">Secreted protein</fullName>
    </recommendedName>
</protein>
<evidence type="ECO:0008006" key="4">
    <source>
        <dbReference type="Google" id="ProtNLM"/>
    </source>
</evidence>
<dbReference type="Proteomes" id="UP001158067">
    <property type="component" value="Unassembled WGS sequence"/>
</dbReference>
<feature type="chain" id="PRO_5046367234" description="Secreted protein" evidence="1">
    <location>
        <begin position="25"/>
        <end position="63"/>
    </location>
</feature>
<reference evidence="2 3" key="1">
    <citation type="submission" date="2017-05" db="EMBL/GenBank/DDBJ databases">
        <authorList>
            <person name="Varghese N."/>
            <person name="Submissions S."/>
        </authorList>
    </citation>
    <scope>NUCLEOTIDE SEQUENCE [LARGE SCALE GENOMIC DNA]</scope>
    <source>
        <strain evidence="2 3">DSM 25457</strain>
    </source>
</reference>
<dbReference type="EMBL" id="FXUG01000018">
    <property type="protein sequence ID" value="SMP74876.1"/>
    <property type="molecule type" value="Genomic_DNA"/>
</dbReference>
<evidence type="ECO:0000256" key="1">
    <source>
        <dbReference type="SAM" id="SignalP"/>
    </source>
</evidence>